<name>A0A399SGX5_9BACT</name>
<dbReference type="Proteomes" id="UP000266005">
    <property type="component" value="Unassembled WGS sequence"/>
</dbReference>
<dbReference type="RefSeq" id="WP_119430235.1">
    <property type="nucleotide sequence ID" value="NZ_QWGE01000001.1"/>
</dbReference>
<proteinExistence type="predicted"/>
<dbReference type="Pfam" id="PF02626">
    <property type="entry name" value="CT_A_B"/>
    <property type="match status" value="1"/>
</dbReference>
<dbReference type="SUPFAM" id="SSF50891">
    <property type="entry name" value="Cyclophilin-like"/>
    <property type="match status" value="1"/>
</dbReference>
<dbReference type="PANTHER" id="PTHR43309">
    <property type="entry name" value="5-OXOPROLINASE SUBUNIT C"/>
    <property type="match status" value="1"/>
</dbReference>
<evidence type="ECO:0000256" key="3">
    <source>
        <dbReference type="ARBA" id="ARBA00022840"/>
    </source>
</evidence>
<dbReference type="SMART" id="SM00797">
    <property type="entry name" value="AHS2"/>
    <property type="match status" value="1"/>
</dbReference>
<evidence type="ECO:0000313" key="6">
    <source>
        <dbReference type="Proteomes" id="UP000266005"/>
    </source>
</evidence>
<gene>
    <name evidence="5" type="ORF">D1627_00305</name>
</gene>
<evidence type="ECO:0000256" key="1">
    <source>
        <dbReference type="ARBA" id="ARBA00022741"/>
    </source>
</evidence>
<keyword evidence="5" id="KW-0808">Transferase</keyword>
<evidence type="ECO:0000313" key="5">
    <source>
        <dbReference type="EMBL" id="RIJ42351.1"/>
    </source>
</evidence>
<sequence length="337" mass="36633">MSLTVLKPGLLTTVQDLGRKGHQRQGVVVGGAMDKLALRMANLLVGNDENAAVLEITMVGPELLFEHDTLIALTGADLSASINEQPVRLWRPLLIKAGSILSFGRPVLGNYTYLALAGGINVDASMGSRSTYLRAGLGGLEGRALRAGDTLAKEEAKAESVLLLSDLLLHPKTDSPFIEASWSPEPELLPAYQPAPTLRALPGLEFNCFTENSREYIWQEKFKVSTQSDRMGCRLQGVSLSLTEEMELLSTAVSYGMVQVPPQGDPIILMADCQTTGGYPRIAQVITADLPILAQVQPGGVIRFEEVSLEEAQRLLYLLEKQLLALRQAILYKLHQS</sequence>
<dbReference type="PANTHER" id="PTHR43309:SF5">
    <property type="entry name" value="5-OXOPROLINASE SUBUNIT C"/>
    <property type="match status" value="1"/>
</dbReference>
<evidence type="ECO:0000256" key="2">
    <source>
        <dbReference type="ARBA" id="ARBA00022801"/>
    </source>
</evidence>
<keyword evidence="1" id="KW-0547">Nucleotide-binding</keyword>
<dbReference type="GO" id="GO:0016740">
    <property type="term" value="F:transferase activity"/>
    <property type="evidence" value="ECO:0007669"/>
    <property type="project" value="UniProtKB-KW"/>
</dbReference>
<dbReference type="InterPro" id="IPR003778">
    <property type="entry name" value="CT_A_B"/>
</dbReference>
<dbReference type="GO" id="GO:0016787">
    <property type="term" value="F:hydrolase activity"/>
    <property type="evidence" value="ECO:0007669"/>
    <property type="project" value="UniProtKB-KW"/>
</dbReference>
<dbReference type="OrthoDB" id="9782422at2"/>
<organism evidence="5 6">
    <name type="scientific">Pontibacter oryzae</name>
    <dbReference type="NCBI Taxonomy" id="2304593"/>
    <lineage>
        <taxon>Bacteria</taxon>
        <taxon>Pseudomonadati</taxon>
        <taxon>Bacteroidota</taxon>
        <taxon>Cytophagia</taxon>
        <taxon>Cytophagales</taxon>
        <taxon>Hymenobacteraceae</taxon>
        <taxon>Pontibacter</taxon>
    </lineage>
</organism>
<dbReference type="EMBL" id="QWGE01000001">
    <property type="protein sequence ID" value="RIJ42351.1"/>
    <property type="molecule type" value="Genomic_DNA"/>
</dbReference>
<keyword evidence="2" id="KW-0378">Hydrolase</keyword>
<reference evidence="6" key="1">
    <citation type="submission" date="2018-08" db="EMBL/GenBank/DDBJ databases">
        <title>Mucilaginibacter sp. MYSH2.</title>
        <authorList>
            <person name="Seo T."/>
        </authorList>
    </citation>
    <scope>NUCLEOTIDE SEQUENCE [LARGE SCALE GENOMIC DNA]</scope>
    <source>
        <strain evidence="6">KIRAN</strain>
    </source>
</reference>
<dbReference type="InterPro" id="IPR052708">
    <property type="entry name" value="PxpC"/>
</dbReference>
<dbReference type="InterPro" id="IPR029000">
    <property type="entry name" value="Cyclophilin-like_dom_sf"/>
</dbReference>
<keyword evidence="6" id="KW-1185">Reference proteome</keyword>
<feature type="domain" description="Carboxyltransferase" evidence="4">
    <location>
        <begin position="24"/>
        <end position="322"/>
    </location>
</feature>
<accession>A0A399SGX5</accession>
<keyword evidence="3" id="KW-0067">ATP-binding</keyword>
<dbReference type="AlphaFoldDB" id="A0A399SGX5"/>
<protein>
    <submittedName>
        <fullName evidence="5">Biotin-dependent carboxyltransferase family protein</fullName>
    </submittedName>
</protein>
<evidence type="ECO:0000259" key="4">
    <source>
        <dbReference type="SMART" id="SM00797"/>
    </source>
</evidence>
<dbReference type="NCBIfam" id="TIGR00724">
    <property type="entry name" value="urea_amlyse_rel"/>
    <property type="match status" value="1"/>
</dbReference>
<comment type="caution">
    <text evidence="5">The sequence shown here is derived from an EMBL/GenBank/DDBJ whole genome shotgun (WGS) entry which is preliminary data.</text>
</comment>
<dbReference type="Gene3D" id="2.40.100.10">
    <property type="entry name" value="Cyclophilin-like"/>
    <property type="match status" value="1"/>
</dbReference>
<dbReference type="GO" id="GO:0005524">
    <property type="term" value="F:ATP binding"/>
    <property type="evidence" value="ECO:0007669"/>
    <property type="project" value="UniProtKB-KW"/>
</dbReference>